<evidence type="ECO:0000256" key="2">
    <source>
        <dbReference type="ARBA" id="ARBA00022448"/>
    </source>
</evidence>
<keyword evidence="3" id="KW-0633">Potassium transport</keyword>
<dbReference type="AlphaFoldDB" id="A0A0R2QKK5"/>
<keyword evidence="2" id="KW-0813">Transport</keyword>
<dbReference type="SUPFAM" id="SSF116726">
    <property type="entry name" value="TrkA C-terminal domain-like"/>
    <property type="match status" value="1"/>
</dbReference>
<organism evidence="9 10">
    <name type="scientific">Acidimicrobiia bacterium BACL6 MAG-120924-bin43</name>
    <dbReference type="NCBI Taxonomy" id="1655583"/>
    <lineage>
        <taxon>Bacteria</taxon>
        <taxon>Bacillati</taxon>
        <taxon>Actinomycetota</taxon>
        <taxon>Acidimicrobiia</taxon>
        <taxon>acIV cluster</taxon>
    </lineage>
</organism>
<dbReference type="InterPro" id="IPR006037">
    <property type="entry name" value="RCK_C"/>
</dbReference>
<protein>
    <recommendedName>
        <fullName evidence="1">Trk system potassium uptake protein TrkA</fullName>
    </recommendedName>
</protein>
<evidence type="ECO:0000256" key="5">
    <source>
        <dbReference type="ARBA" id="ARBA00023027"/>
    </source>
</evidence>
<evidence type="ECO:0000256" key="4">
    <source>
        <dbReference type="ARBA" id="ARBA00022958"/>
    </source>
</evidence>
<dbReference type="PANTHER" id="PTHR43833">
    <property type="entry name" value="POTASSIUM CHANNEL PROTEIN 2-RELATED-RELATED"/>
    <property type="match status" value="1"/>
</dbReference>
<evidence type="ECO:0000259" key="8">
    <source>
        <dbReference type="PROSITE" id="PS51202"/>
    </source>
</evidence>
<dbReference type="GO" id="GO:0015079">
    <property type="term" value="F:potassium ion transmembrane transporter activity"/>
    <property type="evidence" value="ECO:0007669"/>
    <property type="project" value="InterPro"/>
</dbReference>
<keyword evidence="4" id="KW-0630">Potassium</keyword>
<keyword evidence="5" id="KW-0520">NAD</keyword>
<dbReference type="PANTHER" id="PTHR43833:SF5">
    <property type="entry name" value="TRK SYSTEM POTASSIUM UPTAKE PROTEIN TRKA"/>
    <property type="match status" value="1"/>
</dbReference>
<dbReference type="InterPro" id="IPR050721">
    <property type="entry name" value="Trk_Ktr_HKT_K-transport"/>
</dbReference>
<evidence type="ECO:0000313" key="9">
    <source>
        <dbReference type="EMBL" id="KRO48691.1"/>
    </source>
</evidence>
<keyword evidence="6" id="KW-0406">Ion transport</keyword>
<comment type="caution">
    <text evidence="9">The sequence shown here is derived from an EMBL/GenBank/DDBJ whole genome shotgun (WGS) entry which is preliminary data.</text>
</comment>
<dbReference type="Proteomes" id="UP000051017">
    <property type="component" value="Unassembled WGS sequence"/>
</dbReference>
<dbReference type="InterPro" id="IPR006036">
    <property type="entry name" value="K_uptake_TrkA"/>
</dbReference>
<dbReference type="GO" id="GO:0005886">
    <property type="term" value="C:plasma membrane"/>
    <property type="evidence" value="ECO:0007669"/>
    <property type="project" value="InterPro"/>
</dbReference>
<evidence type="ECO:0000256" key="3">
    <source>
        <dbReference type="ARBA" id="ARBA00022538"/>
    </source>
</evidence>
<gene>
    <name evidence="9" type="ORF">ABR75_04815</name>
</gene>
<proteinExistence type="predicted"/>
<dbReference type="Gene3D" id="3.30.70.1450">
    <property type="entry name" value="Regulator of K+ conductance, C-terminal domain"/>
    <property type="match status" value="1"/>
</dbReference>
<dbReference type="InterPro" id="IPR003148">
    <property type="entry name" value="RCK_N"/>
</dbReference>
<dbReference type="PROSITE" id="PS51201">
    <property type="entry name" value="RCK_N"/>
    <property type="match status" value="1"/>
</dbReference>
<dbReference type="SUPFAM" id="SSF51735">
    <property type="entry name" value="NAD(P)-binding Rossmann-fold domains"/>
    <property type="match status" value="1"/>
</dbReference>
<sequence length="222" mass="23661">MKVVIAGGGSVGRFTAEQLVESGHEVTIIESDRAVVREYGQTSITTGVKWHQGDACDVTVLAAAGVTLADVVASVTGDDEDNLVVSLLAKQEFGVPRVVARVNNPNNYWMFNDMWGVDVSVSTPHLITSLVQEAVTVGAFVRLMQLKGGKAELVEVTLSETSPAKDKALSELQFPRSATVVAIVRDERVMVPDKATVLRVGDEVMALISEDAEAAVQKILVG</sequence>
<dbReference type="Pfam" id="PF02080">
    <property type="entry name" value="TrkA_C"/>
    <property type="match status" value="1"/>
</dbReference>
<dbReference type="InterPro" id="IPR036291">
    <property type="entry name" value="NAD(P)-bd_dom_sf"/>
</dbReference>
<evidence type="ECO:0000256" key="6">
    <source>
        <dbReference type="ARBA" id="ARBA00023065"/>
    </source>
</evidence>
<dbReference type="Gene3D" id="3.40.50.720">
    <property type="entry name" value="NAD(P)-binding Rossmann-like Domain"/>
    <property type="match status" value="1"/>
</dbReference>
<evidence type="ECO:0000256" key="1">
    <source>
        <dbReference type="ARBA" id="ARBA00017378"/>
    </source>
</evidence>
<evidence type="ECO:0000313" key="10">
    <source>
        <dbReference type="Proteomes" id="UP000051017"/>
    </source>
</evidence>
<name>A0A0R2QKK5_9ACTN</name>
<dbReference type="EMBL" id="LIBJ01000068">
    <property type="protein sequence ID" value="KRO48691.1"/>
    <property type="molecule type" value="Genomic_DNA"/>
</dbReference>
<feature type="domain" description="RCK N-terminal" evidence="7">
    <location>
        <begin position="1"/>
        <end position="121"/>
    </location>
</feature>
<dbReference type="PRINTS" id="PR00335">
    <property type="entry name" value="KUPTAKETRKA"/>
</dbReference>
<dbReference type="PROSITE" id="PS51202">
    <property type="entry name" value="RCK_C"/>
    <property type="match status" value="1"/>
</dbReference>
<feature type="domain" description="RCK C-terminal" evidence="8">
    <location>
        <begin position="141"/>
        <end position="222"/>
    </location>
</feature>
<reference evidence="9 10" key="1">
    <citation type="submission" date="2015-10" db="EMBL/GenBank/DDBJ databases">
        <title>Metagenome-Assembled Genomes uncover a global brackish microbiome.</title>
        <authorList>
            <person name="Hugerth L.W."/>
            <person name="Larsson J."/>
            <person name="Alneberg J."/>
            <person name="Lindh M.V."/>
            <person name="Legrand C."/>
            <person name="Pinhassi J."/>
            <person name="Andersson A.F."/>
        </authorList>
    </citation>
    <scope>NUCLEOTIDE SEQUENCE [LARGE SCALE GENOMIC DNA]</scope>
    <source>
        <strain evidence="9">BACL6 MAG-120924-bin43</strain>
    </source>
</reference>
<evidence type="ECO:0000259" key="7">
    <source>
        <dbReference type="PROSITE" id="PS51201"/>
    </source>
</evidence>
<dbReference type="Pfam" id="PF02254">
    <property type="entry name" value="TrkA_N"/>
    <property type="match status" value="1"/>
</dbReference>
<dbReference type="InterPro" id="IPR036721">
    <property type="entry name" value="RCK_C_sf"/>
</dbReference>
<accession>A0A0R2QKK5</accession>